<gene>
    <name evidence="1" type="ORF">C2E15_08540</name>
</gene>
<dbReference type="KEGG" id="pgz:C2E15_08540"/>
<dbReference type="EMBL" id="CP026377">
    <property type="protein sequence ID" value="AUX93125.1"/>
    <property type="molecule type" value="Genomic_DNA"/>
</dbReference>
<reference evidence="1 2" key="1">
    <citation type="submission" date="2018-01" db="EMBL/GenBank/DDBJ databases">
        <title>Complete and assembled Genome of Pantoea gaviniae DSM22758T.</title>
        <authorList>
            <person name="Stevens M.J.A."/>
            <person name="Zurfluh K."/>
            <person name="Stephan R."/>
        </authorList>
    </citation>
    <scope>NUCLEOTIDE SEQUENCE [LARGE SCALE GENOMIC DNA]</scope>
    <source>
        <strain evidence="1 2">DSM 22758</strain>
    </source>
</reference>
<protein>
    <submittedName>
        <fullName evidence="1">Uncharacterized protein</fullName>
    </submittedName>
</protein>
<evidence type="ECO:0000313" key="1">
    <source>
        <dbReference type="EMBL" id="AUX93125.1"/>
    </source>
</evidence>
<evidence type="ECO:0000313" key="2">
    <source>
        <dbReference type="Proteomes" id="UP000238365"/>
    </source>
</evidence>
<dbReference type="Proteomes" id="UP000238365">
    <property type="component" value="Chromosome"/>
</dbReference>
<keyword evidence="2" id="KW-1185">Reference proteome</keyword>
<accession>A0A2L0IEW0</accession>
<organism evidence="1 2">
    <name type="scientific">Mixta gaviniae</name>
    <dbReference type="NCBI Taxonomy" id="665914"/>
    <lineage>
        <taxon>Bacteria</taxon>
        <taxon>Pseudomonadati</taxon>
        <taxon>Pseudomonadota</taxon>
        <taxon>Gammaproteobacteria</taxon>
        <taxon>Enterobacterales</taxon>
        <taxon>Erwiniaceae</taxon>
        <taxon>Mixta</taxon>
    </lineage>
</organism>
<name>A0A2L0IEW0_9GAMM</name>
<proteinExistence type="predicted"/>
<dbReference type="AlphaFoldDB" id="A0A2L0IEW0"/>
<sequence length="114" mass="10976">MRMLINNDIKLVTGAGANTATEYVGHMKNADKYAGGSGSGNKGGGFYTSQGVVDCNNGIIGGVIMGAYGLGWGMALGVVGGALAGGCFKTEGGNGAGGGSGSNGSNCNDGGCSW</sequence>
<dbReference type="RefSeq" id="WP_104956989.1">
    <property type="nucleotide sequence ID" value="NZ_CP026377.1"/>
</dbReference>